<dbReference type="EMBL" id="FQ790341">
    <property type="protein sequence ID" value="CCD52268.1"/>
    <property type="molecule type" value="Genomic_DNA"/>
</dbReference>
<dbReference type="Proteomes" id="UP000008177">
    <property type="component" value="Unplaced contigs"/>
</dbReference>
<reference evidence="3" key="1">
    <citation type="journal article" date="2011" name="PLoS Genet.">
        <title>Genomic analysis of the necrotrophic fungal pathogens Sclerotinia sclerotiorum and Botrytis cinerea.</title>
        <authorList>
            <person name="Amselem J."/>
            <person name="Cuomo C.A."/>
            <person name="van Kan J.A."/>
            <person name="Viaud M."/>
            <person name="Benito E.P."/>
            <person name="Couloux A."/>
            <person name="Coutinho P.M."/>
            <person name="de Vries R.P."/>
            <person name="Dyer P.S."/>
            <person name="Fillinger S."/>
            <person name="Fournier E."/>
            <person name="Gout L."/>
            <person name="Hahn M."/>
            <person name="Kohn L."/>
            <person name="Lapalu N."/>
            <person name="Plummer K.M."/>
            <person name="Pradier J.M."/>
            <person name="Quevillon E."/>
            <person name="Sharon A."/>
            <person name="Simon A."/>
            <person name="ten Have A."/>
            <person name="Tudzynski B."/>
            <person name="Tudzynski P."/>
            <person name="Wincker P."/>
            <person name="Andrew M."/>
            <person name="Anthouard V."/>
            <person name="Beever R.E."/>
            <person name="Beffa R."/>
            <person name="Benoit I."/>
            <person name="Bouzid O."/>
            <person name="Brault B."/>
            <person name="Chen Z."/>
            <person name="Choquer M."/>
            <person name="Collemare J."/>
            <person name="Cotton P."/>
            <person name="Danchin E.G."/>
            <person name="Da Silva C."/>
            <person name="Gautier A."/>
            <person name="Giraud C."/>
            <person name="Giraud T."/>
            <person name="Gonzalez C."/>
            <person name="Grossetete S."/>
            <person name="Guldener U."/>
            <person name="Henrissat B."/>
            <person name="Howlett B.J."/>
            <person name="Kodira C."/>
            <person name="Kretschmer M."/>
            <person name="Lappartient A."/>
            <person name="Leroch M."/>
            <person name="Levis C."/>
            <person name="Mauceli E."/>
            <person name="Neuveglise C."/>
            <person name="Oeser B."/>
            <person name="Pearson M."/>
            <person name="Poulain J."/>
            <person name="Poussereau N."/>
            <person name="Quesneville H."/>
            <person name="Rascle C."/>
            <person name="Schumacher J."/>
            <person name="Segurens B."/>
            <person name="Sexton A."/>
            <person name="Silva E."/>
            <person name="Sirven C."/>
            <person name="Soanes D.M."/>
            <person name="Talbot N.J."/>
            <person name="Templeton M."/>
            <person name="Yandava C."/>
            <person name="Yarden O."/>
            <person name="Zeng Q."/>
            <person name="Rollins J.A."/>
            <person name="Lebrun M.H."/>
            <person name="Dickman M."/>
        </authorList>
    </citation>
    <scope>NUCLEOTIDE SEQUENCE [LARGE SCALE GENOMIC DNA]</scope>
    <source>
        <strain evidence="3">T4</strain>
    </source>
</reference>
<name>G2YKX0_BOTF4</name>
<feature type="compositionally biased region" description="Polar residues" evidence="1">
    <location>
        <begin position="228"/>
        <end position="244"/>
    </location>
</feature>
<dbReference type="InParanoid" id="G2YKX0"/>
<organism evidence="2 3">
    <name type="scientific">Botryotinia fuckeliana (strain T4)</name>
    <name type="common">Noble rot fungus</name>
    <name type="synonym">Botrytis cinerea</name>
    <dbReference type="NCBI Taxonomy" id="999810"/>
    <lineage>
        <taxon>Eukaryota</taxon>
        <taxon>Fungi</taxon>
        <taxon>Dikarya</taxon>
        <taxon>Ascomycota</taxon>
        <taxon>Pezizomycotina</taxon>
        <taxon>Leotiomycetes</taxon>
        <taxon>Helotiales</taxon>
        <taxon>Sclerotiniaceae</taxon>
        <taxon>Botrytis</taxon>
    </lineage>
</organism>
<dbReference type="OrthoDB" id="3862662at2759"/>
<evidence type="ECO:0000313" key="3">
    <source>
        <dbReference type="Proteomes" id="UP000008177"/>
    </source>
</evidence>
<protein>
    <submittedName>
        <fullName evidence="2">Uncharacterized protein</fullName>
    </submittedName>
</protein>
<feature type="compositionally biased region" description="Polar residues" evidence="1">
    <location>
        <begin position="165"/>
        <end position="177"/>
    </location>
</feature>
<feature type="compositionally biased region" description="Polar residues" evidence="1">
    <location>
        <begin position="187"/>
        <end position="201"/>
    </location>
</feature>
<accession>G2YKX0</accession>
<evidence type="ECO:0000313" key="2">
    <source>
        <dbReference type="EMBL" id="CCD52268.1"/>
    </source>
</evidence>
<dbReference type="AlphaFoldDB" id="G2YKX0"/>
<evidence type="ECO:0000256" key="1">
    <source>
        <dbReference type="SAM" id="MobiDB-lite"/>
    </source>
</evidence>
<sequence>MTKLRTLENSLQYCMTVLPPSLHYEGQFLDFGEHACNVRTGKSSELRHRHSSIFGIHLMAELTKLMIHKYQVFQPDSQGTLVPHNFRRYEDLRVRLEMTSEPLEKELVASNSENLNMVHNQFVLRWNMSATPRENLFVLANRLRNAVAYSAINPISSRDGHSRRLSIQQNSTSNPDNTAELPEGPATKTSDWEYQNRTSIPLNPPPRTMQENRGKPEGHWVGSVPPDQLSSNGAPTASKTANRPNESEHSLFFGKNQPASWFAEHVTRRSMPCTSAELLPDRRIPMNIEQQLISLSDVSRPPSIAYCPKLPTGKENDMSDSALESDITGHFGDYTNLDLSFIMDNIFSISYSV</sequence>
<dbReference type="HOGENOM" id="CLU_785246_0_0_1"/>
<dbReference type="eggNOG" id="ENOG502SR1H">
    <property type="taxonomic scope" value="Eukaryota"/>
</dbReference>
<gene>
    <name evidence="2" type="ORF">BofuT4_P080630.1</name>
</gene>
<feature type="region of interest" description="Disordered" evidence="1">
    <location>
        <begin position="158"/>
        <end position="251"/>
    </location>
</feature>
<proteinExistence type="predicted"/>